<comment type="caution">
    <text evidence="2">The sequence shown here is derived from an EMBL/GenBank/DDBJ whole genome shotgun (WGS) entry which is preliminary data.</text>
</comment>
<feature type="compositionally biased region" description="Pro residues" evidence="1">
    <location>
        <begin position="175"/>
        <end position="197"/>
    </location>
</feature>
<evidence type="ECO:0000313" key="2">
    <source>
        <dbReference type="EMBL" id="KMV15983.1"/>
    </source>
</evidence>
<evidence type="ECO:0000313" key="3">
    <source>
        <dbReference type="Proteomes" id="UP000037594"/>
    </source>
</evidence>
<feature type="region of interest" description="Disordered" evidence="1">
    <location>
        <begin position="234"/>
        <end position="262"/>
    </location>
</feature>
<feature type="region of interest" description="Disordered" evidence="1">
    <location>
        <begin position="138"/>
        <end position="219"/>
    </location>
</feature>
<reference evidence="2 3" key="1">
    <citation type="submission" date="2015-06" db="EMBL/GenBank/DDBJ databases">
        <title>Genome sequence of Mycobacterium conceptionense strain MLE.</title>
        <authorList>
            <person name="Greninger A.L."/>
            <person name="Cunningham G."/>
            <person name="Chiu C.Y."/>
            <person name="Miller S."/>
        </authorList>
    </citation>
    <scope>NUCLEOTIDE SEQUENCE [LARGE SCALE GENOMIC DNA]</scope>
    <source>
        <strain evidence="2 3">MLE</strain>
    </source>
</reference>
<name>A0A0J8U363_9MYCO</name>
<sequence length="454" mass="50718">MTAVLDHPTTEHLASEMPKHHSDLSYRVEEREQLDEMIRYLESPDRSEAVVIVSPRKAIPPYGVSPRALAEELAGRARVYAIASLKLCWALDRFDQHRTYGGAVRITGSTGWSIVIRTDYDNAWDRILDTVEEVENHTLITPGPRDEKPNTSPTIARSACTVTPGDLARRRSSPEPTPARAPKPGPIRPSAPKPGPIPAAAEPPATVPDAAAPTRDDDTNTDLAAIRNELARVEQELDSTKRDLDSTRSELDRARQERDALSERLVDSDRVEELRAEYNDERDRRREAESRAISAASQLSKAEAHIEALTSELAAERAPVFSDPEQRLRDEVERTWLRLTPEVERRKYPLREYAIGAAFIDSLDLPQAPRAKIIEVIVEVLTRRALNKPSRAVHAHGNGRSAGTSGQMVRADGARAYRCYIRTHTPQAPRLLWWELTDGTVELALAARHDDPMP</sequence>
<feature type="region of interest" description="Disordered" evidence="1">
    <location>
        <begin position="1"/>
        <end position="22"/>
    </location>
</feature>
<accession>A0A0J8U363</accession>
<feature type="compositionally biased region" description="Basic and acidic residues" evidence="1">
    <location>
        <begin position="8"/>
        <end position="22"/>
    </location>
</feature>
<protein>
    <submittedName>
        <fullName evidence="2">Uncharacterized protein</fullName>
    </submittedName>
</protein>
<dbReference type="PATRIC" id="fig|451644.5.peg.4774"/>
<dbReference type="Proteomes" id="UP000037594">
    <property type="component" value="Unassembled WGS sequence"/>
</dbReference>
<evidence type="ECO:0000256" key="1">
    <source>
        <dbReference type="SAM" id="MobiDB-lite"/>
    </source>
</evidence>
<proteinExistence type="predicted"/>
<feature type="compositionally biased region" description="Low complexity" evidence="1">
    <location>
        <begin position="198"/>
        <end position="213"/>
    </location>
</feature>
<dbReference type="Gene3D" id="1.10.287.620">
    <property type="entry name" value="Helix Hairpins"/>
    <property type="match status" value="1"/>
</dbReference>
<organism evidence="2 3">
    <name type="scientific">Mycolicibacterium conceptionense</name>
    <dbReference type="NCBI Taxonomy" id="451644"/>
    <lineage>
        <taxon>Bacteria</taxon>
        <taxon>Bacillati</taxon>
        <taxon>Actinomycetota</taxon>
        <taxon>Actinomycetes</taxon>
        <taxon>Mycobacteriales</taxon>
        <taxon>Mycobacteriaceae</taxon>
        <taxon>Mycolicibacterium</taxon>
    </lineage>
</organism>
<dbReference type="OrthoDB" id="8452205at2"/>
<gene>
    <name evidence="2" type="ORF">ACT17_23115</name>
</gene>
<dbReference type="AlphaFoldDB" id="A0A0J8U363"/>
<dbReference type="EMBL" id="LFOD01000025">
    <property type="protein sequence ID" value="KMV15983.1"/>
    <property type="molecule type" value="Genomic_DNA"/>
</dbReference>
<dbReference type="RefSeq" id="WP_048896245.1">
    <property type="nucleotide sequence ID" value="NZ_LFOD01000025.1"/>
</dbReference>